<dbReference type="Pfam" id="PF03445">
    <property type="entry name" value="DUF294"/>
    <property type="match status" value="1"/>
</dbReference>
<comment type="caution">
    <text evidence="2">The sequence shown here is derived from an EMBL/GenBank/DDBJ whole genome shotgun (WGS) entry which is preliminary data.</text>
</comment>
<name>A0ABP0FKC0_CLALP</name>
<dbReference type="PANTHER" id="PTHR19959:SF119">
    <property type="entry name" value="FUNGAL LIPASE-LIKE DOMAIN-CONTAINING PROTEIN"/>
    <property type="match status" value="1"/>
</dbReference>
<dbReference type="Proteomes" id="UP001642483">
    <property type="component" value="Unassembled WGS sequence"/>
</dbReference>
<evidence type="ECO:0000313" key="3">
    <source>
        <dbReference type="Proteomes" id="UP001642483"/>
    </source>
</evidence>
<protein>
    <recommendedName>
        <fullName evidence="1">Protein-PII uridylyltransferase N-terminal domain-containing protein</fullName>
    </recommendedName>
</protein>
<dbReference type="InterPro" id="IPR005105">
    <property type="entry name" value="GlnD_Uridyltrans_N"/>
</dbReference>
<sequence length="604" mass="69447">MAHACKNPLGRTFETKDKPWITELIQPVNKMLEYLKSDVSLKNGYHLGEILLQSCYVSGDKDVYEQFKTGVNRMTKENKLSSHSQMMQELDEDLKNFDAFTDLMRMRETTQCNIKRVIYRSVTLFVSALGRMYGIDEASSFSIIKSLKENKIIKSDITDELNMAVAVACKVRLSRYMEQKSQTDHLKSDANDEDHVSLQLTKYVKTEKIVRYFVTALSLQKVIRGLDYLKLPDNLVSDTKLLLKYMVAYKLGYYDYVILQWKMEKNCPSSSDVVWIKYYVGRAHARKESWEKAVKVFKAIETENGYLKFAISANINAAEGASLSIPGHSILDTVTDQPWMTTSANILESNHFTEDEIYLREDLRKNCDENGEEVDPKLAAEIFHKLGLLYQDKGNKLQNKICLIQSATLLNAAVARQPSNEKFRSDLEAFCFNVLSTAGVKKQNADLVKISNKIAKEIKHTRKIVLRKMRKNFPRLTVFKPKRRREQNFITRMESIQEIISQMYTEIMKNLFNECIKLFEGLPCKFAIAGSGSLARNEITPYSDFEHIILLEDGIEDHQNNSKIHEQFRWFSLIFLIILINLQETIIPSVAIPSLNDYTTPGGN</sequence>
<gene>
    <name evidence="2" type="ORF">CVLEPA_LOCUS10395</name>
</gene>
<feature type="domain" description="Protein-PII uridylyltransferase N-terminal" evidence="1">
    <location>
        <begin position="492"/>
        <end position="562"/>
    </location>
</feature>
<dbReference type="EMBL" id="CAWYQH010000068">
    <property type="protein sequence ID" value="CAK8680109.1"/>
    <property type="molecule type" value="Genomic_DNA"/>
</dbReference>
<reference evidence="2 3" key="1">
    <citation type="submission" date="2024-02" db="EMBL/GenBank/DDBJ databases">
        <authorList>
            <person name="Daric V."/>
            <person name="Darras S."/>
        </authorList>
    </citation>
    <scope>NUCLEOTIDE SEQUENCE [LARGE SCALE GENOMIC DNA]</scope>
</reference>
<evidence type="ECO:0000259" key="1">
    <source>
        <dbReference type="Pfam" id="PF03445"/>
    </source>
</evidence>
<evidence type="ECO:0000313" key="2">
    <source>
        <dbReference type="EMBL" id="CAK8680109.1"/>
    </source>
</evidence>
<organism evidence="2 3">
    <name type="scientific">Clavelina lepadiformis</name>
    <name type="common">Light-bulb sea squirt</name>
    <name type="synonym">Ascidia lepadiformis</name>
    <dbReference type="NCBI Taxonomy" id="159417"/>
    <lineage>
        <taxon>Eukaryota</taxon>
        <taxon>Metazoa</taxon>
        <taxon>Chordata</taxon>
        <taxon>Tunicata</taxon>
        <taxon>Ascidiacea</taxon>
        <taxon>Aplousobranchia</taxon>
        <taxon>Clavelinidae</taxon>
        <taxon>Clavelina</taxon>
    </lineage>
</organism>
<accession>A0ABP0FKC0</accession>
<dbReference type="PANTHER" id="PTHR19959">
    <property type="entry name" value="KINESIN LIGHT CHAIN"/>
    <property type="match status" value="1"/>
</dbReference>
<keyword evidence="3" id="KW-1185">Reference proteome</keyword>
<proteinExistence type="predicted"/>